<sequence>MTNTVLPS</sequence>
<name>A0A0E9QX43_ANGAN</name>
<reference evidence="1" key="1">
    <citation type="submission" date="2014-11" db="EMBL/GenBank/DDBJ databases">
        <authorList>
            <person name="Amaro Gonzalez C."/>
        </authorList>
    </citation>
    <scope>NUCLEOTIDE SEQUENCE</scope>
</reference>
<reference evidence="1" key="2">
    <citation type="journal article" date="2015" name="Fish Shellfish Immunol.">
        <title>Early steps in the European eel (Anguilla anguilla)-Vibrio vulnificus interaction in the gills: Role of the RtxA13 toxin.</title>
        <authorList>
            <person name="Callol A."/>
            <person name="Pajuelo D."/>
            <person name="Ebbesson L."/>
            <person name="Teles M."/>
            <person name="MacKenzie S."/>
            <person name="Amaro C."/>
        </authorList>
    </citation>
    <scope>NUCLEOTIDE SEQUENCE</scope>
</reference>
<accession>A0A0E9QX43</accession>
<evidence type="ECO:0000313" key="1">
    <source>
        <dbReference type="EMBL" id="JAH20688.1"/>
    </source>
</evidence>
<organism evidence="1">
    <name type="scientific">Anguilla anguilla</name>
    <name type="common">European freshwater eel</name>
    <name type="synonym">Muraena anguilla</name>
    <dbReference type="NCBI Taxonomy" id="7936"/>
    <lineage>
        <taxon>Eukaryota</taxon>
        <taxon>Metazoa</taxon>
        <taxon>Chordata</taxon>
        <taxon>Craniata</taxon>
        <taxon>Vertebrata</taxon>
        <taxon>Euteleostomi</taxon>
        <taxon>Actinopterygii</taxon>
        <taxon>Neopterygii</taxon>
        <taxon>Teleostei</taxon>
        <taxon>Anguilliformes</taxon>
        <taxon>Anguillidae</taxon>
        <taxon>Anguilla</taxon>
    </lineage>
</organism>
<proteinExistence type="predicted"/>
<protein>
    <submittedName>
        <fullName evidence="1">Uncharacterized protein</fullName>
    </submittedName>
</protein>
<dbReference type="EMBL" id="GBXM01087889">
    <property type="protein sequence ID" value="JAH20688.1"/>
    <property type="molecule type" value="Transcribed_RNA"/>
</dbReference>